<name>A0ABR2SFL8_9ROSI</name>
<dbReference type="Proteomes" id="UP001396334">
    <property type="component" value="Unassembled WGS sequence"/>
</dbReference>
<evidence type="ECO:0000313" key="1">
    <source>
        <dbReference type="EMBL" id="KAK9024048.1"/>
    </source>
</evidence>
<sequence>MQQALQNCDYPCNVYTKRLASGITLEFPENTNSVTNGRVIRMVSKAMEEMFCAAKILFQPPPLTTGKHGWVERIVRKILRVFRHRCLQNNEFDDSSTKDGSYPESLSLYSLNATSFAECKVESCLQAERTGGHGNFMGFEPTVDLSDEGQLEKDSTSGLFQSQQFKFTCNGNLLSKNPMVTNNDFLSLMNRSGDSNRIDYRQTLPCFVFSSVDDPCKVYAKRLASGITLEFPENFNFVTNHRVIRMVSKSKA</sequence>
<protein>
    <submittedName>
        <fullName evidence="1">Uncharacterized protein</fullName>
    </submittedName>
</protein>
<evidence type="ECO:0000313" key="2">
    <source>
        <dbReference type="Proteomes" id="UP001396334"/>
    </source>
</evidence>
<reference evidence="1 2" key="1">
    <citation type="journal article" date="2024" name="G3 (Bethesda)">
        <title>Genome assembly of Hibiscus sabdariffa L. provides insights into metabolisms of medicinal natural products.</title>
        <authorList>
            <person name="Kim T."/>
        </authorList>
    </citation>
    <scope>NUCLEOTIDE SEQUENCE [LARGE SCALE GENOMIC DNA]</scope>
    <source>
        <strain evidence="1">TK-2024</strain>
        <tissue evidence="1">Old leaves</tissue>
    </source>
</reference>
<comment type="caution">
    <text evidence="1">The sequence shown here is derived from an EMBL/GenBank/DDBJ whole genome shotgun (WGS) entry which is preliminary data.</text>
</comment>
<accession>A0ABR2SFL8</accession>
<organism evidence="1 2">
    <name type="scientific">Hibiscus sabdariffa</name>
    <name type="common">roselle</name>
    <dbReference type="NCBI Taxonomy" id="183260"/>
    <lineage>
        <taxon>Eukaryota</taxon>
        <taxon>Viridiplantae</taxon>
        <taxon>Streptophyta</taxon>
        <taxon>Embryophyta</taxon>
        <taxon>Tracheophyta</taxon>
        <taxon>Spermatophyta</taxon>
        <taxon>Magnoliopsida</taxon>
        <taxon>eudicotyledons</taxon>
        <taxon>Gunneridae</taxon>
        <taxon>Pentapetalae</taxon>
        <taxon>rosids</taxon>
        <taxon>malvids</taxon>
        <taxon>Malvales</taxon>
        <taxon>Malvaceae</taxon>
        <taxon>Malvoideae</taxon>
        <taxon>Hibiscus</taxon>
    </lineage>
</organism>
<proteinExistence type="predicted"/>
<dbReference type="EMBL" id="JBBPBN010000015">
    <property type="protein sequence ID" value="KAK9024048.1"/>
    <property type="molecule type" value="Genomic_DNA"/>
</dbReference>
<keyword evidence="2" id="KW-1185">Reference proteome</keyword>
<gene>
    <name evidence="1" type="ORF">V6N11_004229</name>
</gene>